<evidence type="ECO:0000256" key="4">
    <source>
        <dbReference type="ARBA" id="ARBA00022729"/>
    </source>
</evidence>
<dbReference type="EMBL" id="QVFU01000001">
    <property type="protein sequence ID" value="RFS47958.1"/>
    <property type="molecule type" value="Genomic_DNA"/>
</dbReference>
<evidence type="ECO:0000259" key="6">
    <source>
        <dbReference type="PROSITE" id="PS50983"/>
    </source>
</evidence>
<dbReference type="PROSITE" id="PS50983">
    <property type="entry name" value="FE_B12_PBP"/>
    <property type="match status" value="1"/>
</dbReference>
<keyword evidence="8" id="KW-1185">Reference proteome</keyword>
<dbReference type="PANTHER" id="PTHR30532">
    <property type="entry name" value="IRON III DICITRATE-BINDING PERIPLASMIC PROTEIN"/>
    <property type="match status" value="1"/>
</dbReference>
<reference evidence="7 8" key="1">
    <citation type="submission" date="2018-08" db="EMBL/GenBank/DDBJ databases">
        <title>Verrucosispora craniellae sp. nov., isolated from a marine sponge in the South China Sea.</title>
        <authorList>
            <person name="Li L."/>
            <person name="Lin H.W."/>
        </authorList>
    </citation>
    <scope>NUCLEOTIDE SEQUENCE [LARGE SCALE GENOMIC DNA]</scope>
    <source>
        <strain evidence="7 8">LHW63014</strain>
    </source>
</reference>
<evidence type="ECO:0000313" key="8">
    <source>
        <dbReference type="Proteomes" id="UP000262621"/>
    </source>
</evidence>
<dbReference type="SUPFAM" id="SSF53807">
    <property type="entry name" value="Helical backbone' metal receptor"/>
    <property type="match status" value="1"/>
</dbReference>
<keyword evidence="3" id="KW-0813">Transport</keyword>
<evidence type="ECO:0000313" key="7">
    <source>
        <dbReference type="EMBL" id="RFS47958.1"/>
    </source>
</evidence>
<feature type="chain" id="PRO_5038536782" description="Fe/B12 periplasmic-binding domain-containing protein" evidence="5">
    <location>
        <begin position="30"/>
        <end position="337"/>
    </location>
</feature>
<accession>A0A372G4Q9</accession>
<dbReference type="GO" id="GO:0030288">
    <property type="term" value="C:outer membrane-bounded periplasmic space"/>
    <property type="evidence" value="ECO:0007669"/>
    <property type="project" value="TreeGrafter"/>
</dbReference>
<dbReference type="Pfam" id="PF01497">
    <property type="entry name" value="Peripla_BP_2"/>
    <property type="match status" value="1"/>
</dbReference>
<protein>
    <recommendedName>
        <fullName evidence="6">Fe/B12 periplasmic-binding domain-containing protein</fullName>
    </recommendedName>
</protein>
<comment type="similarity">
    <text evidence="2">Belongs to the bacterial solute-binding protein 8 family.</text>
</comment>
<evidence type="ECO:0000256" key="1">
    <source>
        <dbReference type="ARBA" id="ARBA00004196"/>
    </source>
</evidence>
<comment type="subcellular location">
    <subcellularLocation>
        <location evidence="1">Cell envelope</location>
    </subcellularLocation>
</comment>
<dbReference type="GO" id="GO:1901678">
    <property type="term" value="P:iron coordination entity transport"/>
    <property type="evidence" value="ECO:0007669"/>
    <property type="project" value="UniProtKB-ARBA"/>
</dbReference>
<dbReference type="AlphaFoldDB" id="A0A372G4Q9"/>
<evidence type="ECO:0000256" key="5">
    <source>
        <dbReference type="SAM" id="SignalP"/>
    </source>
</evidence>
<dbReference type="InterPro" id="IPR051313">
    <property type="entry name" value="Bact_iron-sidero_bind"/>
</dbReference>
<dbReference type="PANTHER" id="PTHR30532:SF24">
    <property type="entry name" value="FERRIC ENTEROBACTIN-BINDING PERIPLASMIC PROTEIN FEPB"/>
    <property type="match status" value="1"/>
</dbReference>
<evidence type="ECO:0000256" key="2">
    <source>
        <dbReference type="ARBA" id="ARBA00008814"/>
    </source>
</evidence>
<evidence type="ECO:0000256" key="3">
    <source>
        <dbReference type="ARBA" id="ARBA00022448"/>
    </source>
</evidence>
<dbReference type="OrthoDB" id="9793175at2"/>
<proteinExistence type="inferred from homology"/>
<dbReference type="Gene3D" id="3.40.50.1980">
    <property type="entry name" value="Nitrogenase molybdenum iron protein domain"/>
    <property type="match status" value="2"/>
</dbReference>
<feature type="signal peptide" evidence="5">
    <location>
        <begin position="1"/>
        <end position="29"/>
    </location>
</feature>
<sequence>MLVTAHHRRFRVGAAVALFAFVLTACGSAADTPADAPAAQVTLPGAYGDVTVPVTDQKIWALDPSTATELLQIGVRPTHSGRFTHQNDDAFDARHDLLDREGVALVEPDKLELVVQARPALIVGAQTPDSDELVTELQKIAPVFVVKGSATWKETLTQLGQVTGHDRQAAAIVEHLAQQTAAVRTDLDKAGFTGKSVSLMSACGAGSFCAYGSGRAAGPLLAELGFTRPATHGQDKSDAEYGYTMVSEEKLGELVAPIVFVLTGSVQYGAPDPLDNPLFNVGDATVAEVDFGAWFGAASFDVPWILADIRSVLLDDGEITGRAAGPALFDELRKAAA</sequence>
<feature type="domain" description="Fe/B12 periplasmic-binding" evidence="6">
    <location>
        <begin position="58"/>
        <end position="317"/>
    </location>
</feature>
<name>A0A372G4Q9_9ACTN</name>
<dbReference type="RefSeq" id="WP_117225896.1">
    <property type="nucleotide sequence ID" value="NZ_CP061725.1"/>
</dbReference>
<dbReference type="InterPro" id="IPR002491">
    <property type="entry name" value="ABC_transptr_periplasmic_BD"/>
</dbReference>
<keyword evidence="4 5" id="KW-0732">Signal</keyword>
<comment type="caution">
    <text evidence="7">The sequence shown here is derived from an EMBL/GenBank/DDBJ whole genome shotgun (WGS) entry which is preliminary data.</text>
</comment>
<gene>
    <name evidence="7" type="ORF">D0Q02_00085</name>
</gene>
<organism evidence="7 8">
    <name type="scientific">Micromonospora craniellae</name>
    <dbReference type="NCBI Taxonomy" id="2294034"/>
    <lineage>
        <taxon>Bacteria</taxon>
        <taxon>Bacillati</taxon>
        <taxon>Actinomycetota</taxon>
        <taxon>Actinomycetes</taxon>
        <taxon>Micromonosporales</taxon>
        <taxon>Micromonosporaceae</taxon>
        <taxon>Micromonospora</taxon>
    </lineage>
</organism>
<dbReference type="Proteomes" id="UP000262621">
    <property type="component" value="Unassembled WGS sequence"/>
</dbReference>